<evidence type="ECO:0000313" key="2">
    <source>
        <dbReference type="EMBL" id="QGS51997.1"/>
    </source>
</evidence>
<organism evidence="2 3">
    <name type="scientific">Spiroplasma tabanidicola</name>
    <dbReference type="NCBI Taxonomy" id="324079"/>
    <lineage>
        <taxon>Bacteria</taxon>
        <taxon>Bacillati</taxon>
        <taxon>Mycoplasmatota</taxon>
        <taxon>Mollicutes</taxon>
        <taxon>Entomoplasmatales</taxon>
        <taxon>Spiroplasmataceae</taxon>
        <taxon>Spiroplasma</taxon>
    </lineage>
</organism>
<gene>
    <name evidence="2" type="ORF">STABA_v1c06360</name>
</gene>
<feature type="transmembrane region" description="Helical" evidence="1">
    <location>
        <begin position="90"/>
        <end position="110"/>
    </location>
</feature>
<evidence type="ECO:0000313" key="3">
    <source>
        <dbReference type="Proteomes" id="UP000424468"/>
    </source>
</evidence>
<feature type="transmembrane region" description="Helical" evidence="1">
    <location>
        <begin position="162"/>
        <end position="184"/>
    </location>
</feature>
<accession>A0A6I6C578</accession>
<dbReference type="KEGG" id="stab:STABA_v1c06360"/>
<keyword evidence="1" id="KW-1133">Transmembrane helix</keyword>
<protein>
    <submittedName>
        <fullName evidence="2">Uncharacterized protein</fullName>
    </submittedName>
</protein>
<dbReference type="OrthoDB" id="400776at2"/>
<feature type="transmembrane region" description="Helical" evidence="1">
    <location>
        <begin position="12"/>
        <end position="31"/>
    </location>
</feature>
<keyword evidence="3" id="KW-1185">Reference proteome</keyword>
<feature type="transmembrane region" description="Helical" evidence="1">
    <location>
        <begin position="122"/>
        <end position="142"/>
    </location>
</feature>
<dbReference type="AlphaFoldDB" id="A0A6I6C578"/>
<dbReference type="RefSeq" id="WP_156006513.1">
    <property type="nucleotide sequence ID" value="NZ_CP046276.1"/>
</dbReference>
<dbReference type="EMBL" id="CP046276">
    <property type="protein sequence ID" value="QGS51997.1"/>
    <property type="molecule type" value="Genomic_DNA"/>
</dbReference>
<proteinExistence type="predicted"/>
<keyword evidence="1" id="KW-0472">Membrane</keyword>
<feature type="transmembrane region" description="Helical" evidence="1">
    <location>
        <begin position="211"/>
        <end position="234"/>
    </location>
</feature>
<feature type="transmembrane region" description="Helical" evidence="1">
    <location>
        <begin position="51"/>
        <end position="69"/>
    </location>
</feature>
<dbReference type="Proteomes" id="UP000424468">
    <property type="component" value="Chromosome"/>
</dbReference>
<name>A0A6I6C578_9MOLU</name>
<sequence>MNKIYYKSKIWYCYLFLALFFLSFLIWGVYECCFHEYWYYDQPKSRNFEDLMSYMSVHVNIMTIVWLFFQIFSYNKKPVGVTSEGFKFSLMNWNMIVFLVFWAGIIYSLVSEENMLSAYSKSQIACTIVTHFICPLILFIIFPITSCKQKLSYIKWIKQRDIYISCLYPVCYLFYIYIRGLIYLQDDIHLWPYEFLDFEKEDLFLTNSVPLYIFIVIVVFGTWIVLQHLLLISVNNLGFYLKNKYRDRYEEFTKKISTKVKNLTKSKSAKKRQEM</sequence>
<reference evidence="2 3" key="1">
    <citation type="submission" date="2019-11" db="EMBL/GenBank/DDBJ databases">
        <title>Complete genome sequence of Spiroplasma tabanidicola TAUS-1 (DSM 22603).</title>
        <authorList>
            <person name="Huang C.-T."/>
            <person name="Lin Y.-C."/>
            <person name="Kuo C.-H."/>
        </authorList>
    </citation>
    <scope>NUCLEOTIDE SEQUENCE [LARGE SCALE GENOMIC DNA]</scope>
    <source>
        <strain evidence="2 3">TAUS-1</strain>
    </source>
</reference>
<evidence type="ECO:0000256" key="1">
    <source>
        <dbReference type="SAM" id="Phobius"/>
    </source>
</evidence>
<keyword evidence="1" id="KW-0812">Transmembrane</keyword>